<sequence>MPYIELIEGTVSVRHKGVMIDSDLETIHTVIPSGVKEKVAQVVREEEMTIEDFVKYCIEKELRARGLL</sequence>
<dbReference type="Proteomes" id="UP001589609">
    <property type="component" value="Unassembled WGS sequence"/>
</dbReference>
<dbReference type="RefSeq" id="WP_379949334.1">
    <property type="nucleotide sequence ID" value="NZ_JBHMAF010000052.1"/>
</dbReference>
<dbReference type="EMBL" id="JBHMAF010000052">
    <property type="protein sequence ID" value="MFB9759047.1"/>
    <property type="molecule type" value="Genomic_DNA"/>
</dbReference>
<gene>
    <name evidence="1" type="ORF">ACFFMS_11305</name>
</gene>
<comment type="caution">
    <text evidence="1">The sequence shown here is derived from an EMBL/GenBank/DDBJ whole genome shotgun (WGS) entry which is preliminary data.</text>
</comment>
<keyword evidence="2" id="KW-1185">Reference proteome</keyword>
<organism evidence="1 2">
    <name type="scientific">Ectobacillus funiculus</name>
    <dbReference type="NCBI Taxonomy" id="137993"/>
    <lineage>
        <taxon>Bacteria</taxon>
        <taxon>Bacillati</taxon>
        <taxon>Bacillota</taxon>
        <taxon>Bacilli</taxon>
        <taxon>Bacillales</taxon>
        <taxon>Bacillaceae</taxon>
        <taxon>Ectobacillus</taxon>
    </lineage>
</organism>
<proteinExistence type="predicted"/>
<reference evidence="1 2" key="1">
    <citation type="submission" date="2024-09" db="EMBL/GenBank/DDBJ databases">
        <authorList>
            <person name="Sun Q."/>
            <person name="Mori K."/>
        </authorList>
    </citation>
    <scope>NUCLEOTIDE SEQUENCE [LARGE SCALE GENOMIC DNA]</scope>
    <source>
        <strain evidence="1 2">JCM 11201</strain>
    </source>
</reference>
<name>A0ABV5WEL1_9BACI</name>
<accession>A0ABV5WEL1</accession>
<evidence type="ECO:0000313" key="2">
    <source>
        <dbReference type="Proteomes" id="UP001589609"/>
    </source>
</evidence>
<evidence type="ECO:0000313" key="1">
    <source>
        <dbReference type="EMBL" id="MFB9759047.1"/>
    </source>
</evidence>
<protein>
    <submittedName>
        <fullName evidence="1">Uncharacterized protein</fullName>
    </submittedName>
</protein>